<sequence>MMFGDSYKPWRVQMDEFCWDNKAYLGDIEEVSCCSDEWIGWGGLKWCVSEVFQHQLNREGCQSTDPDNPNARQYADMKFEFDSKVARVAQCILQDARNGQTDQCLLLKGILPKGA</sequence>
<dbReference type="Proteomes" id="UP000187465">
    <property type="component" value="Unassembled WGS sequence"/>
</dbReference>
<reference evidence="1 2" key="1">
    <citation type="submission" date="2016-10" db="EMBL/GenBank/DDBJ databases">
        <title>Paenibacillus species isolates.</title>
        <authorList>
            <person name="Beno S.M."/>
        </authorList>
    </citation>
    <scope>NUCLEOTIDE SEQUENCE [LARGE SCALE GENOMIC DNA]</scope>
    <source>
        <strain evidence="1 2">FSL H7-0604</strain>
    </source>
</reference>
<proteinExistence type="predicted"/>
<gene>
    <name evidence="1" type="ORF">BJP51_04185</name>
</gene>
<protein>
    <submittedName>
        <fullName evidence="1">Uncharacterized protein</fullName>
    </submittedName>
</protein>
<name>A0A1R0X0J5_9BACL</name>
<evidence type="ECO:0000313" key="1">
    <source>
        <dbReference type="EMBL" id="OMD25515.1"/>
    </source>
</evidence>
<dbReference type="AlphaFoldDB" id="A0A1R0X0J5"/>
<accession>A0A1R0X0J5</accession>
<organism evidence="1 2">
    <name type="scientific">Paenibacillus odorifer</name>
    <dbReference type="NCBI Taxonomy" id="189426"/>
    <lineage>
        <taxon>Bacteria</taxon>
        <taxon>Bacillati</taxon>
        <taxon>Bacillota</taxon>
        <taxon>Bacilli</taxon>
        <taxon>Bacillales</taxon>
        <taxon>Paenibacillaceae</taxon>
        <taxon>Paenibacillus</taxon>
    </lineage>
</organism>
<evidence type="ECO:0000313" key="2">
    <source>
        <dbReference type="Proteomes" id="UP000187465"/>
    </source>
</evidence>
<comment type="caution">
    <text evidence="1">The sequence shown here is derived from an EMBL/GenBank/DDBJ whole genome shotgun (WGS) entry which is preliminary data.</text>
</comment>
<dbReference type="EMBL" id="MKQP01000045">
    <property type="protein sequence ID" value="OMD25515.1"/>
    <property type="molecule type" value="Genomic_DNA"/>
</dbReference>